<keyword evidence="2" id="KW-1185">Reference proteome</keyword>
<dbReference type="RefSeq" id="WP_157185353.1">
    <property type="nucleotide sequence ID" value="NZ_JACHIT010000001.1"/>
</dbReference>
<sequence>MSEVIVALIGAGGLVGGTAVTAVLTEEVTGWSKALPKVIVRSAAKALEAAHRERFEEEWLSELDHVPGGPVSKMAWAAHLWFGRKKTAKEFTATAPQNRVTIKVPPATASATSITPNVSVRNLSDIEIRPHRAGVEHERLIQEMSRMKLLKIDLADDGRGWVWIDRPERPPED</sequence>
<gene>
    <name evidence="1" type="ORF">BJY24_001980</name>
</gene>
<proteinExistence type="predicted"/>
<organism evidence="1 2">
    <name type="scientific">Nocardia transvalensis</name>
    <dbReference type="NCBI Taxonomy" id="37333"/>
    <lineage>
        <taxon>Bacteria</taxon>
        <taxon>Bacillati</taxon>
        <taxon>Actinomycetota</taxon>
        <taxon>Actinomycetes</taxon>
        <taxon>Mycobacteriales</taxon>
        <taxon>Nocardiaceae</taxon>
        <taxon>Nocardia</taxon>
    </lineage>
</organism>
<accession>A0A7W9UH94</accession>
<dbReference type="EMBL" id="JACHIT010000001">
    <property type="protein sequence ID" value="MBB5913113.1"/>
    <property type="molecule type" value="Genomic_DNA"/>
</dbReference>
<evidence type="ECO:0000313" key="2">
    <source>
        <dbReference type="Proteomes" id="UP000540412"/>
    </source>
</evidence>
<protein>
    <submittedName>
        <fullName evidence="1">Uncharacterized protein</fullName>
    </submittedName>
</protein>
<reference evidence="1 2" key="1">
    <citation type="submission" date="2020-08" db="EMBL/GenBank/DDBJ databases">
        <title>Sequencing the genomes of 1000 actinobacteria strains.</title>
        <authorList>
            <person name="Klenk H.-P."/>
        </authorList>
    </citation>
    <scope>NUCLEOTIDE SEQUENCE [LARGE SCALE GENOMIC DNA]</scope>
    <source>
        <strain evidence="1 2">DSM 43582</strain>
    </source>
</reference>
<dbReference type="Proteomes" id="UP000540412">
    <property type="component" value="Unassembled WGS sequence"/>
</dbReference>
<dbReference type="AlphaFoldDB" id="A0A7W9UH94"/>
<evidence type="ECO:0000313" key="1">
    <source>
        <dbReference type="EMBL" id="MBB5913113.1"/>
    </source>
</evidence>
<name>A0A7W9UH94_9NOCA</name>
<comment type="caution">
    <text evidence="1">The sequence shown here is derived from an EMBL/GenBank/DDBJ whole genome shotgun (WGS) entry which is preliminary data.</text>
</comment>